<dbReference type="GO" id="GO:0000976">
    <property type="term" value="F:transcription cis-regulatory region binding"/>
    <property type="evidence" value="ECO:0007669"/>
    <property type="project" value="UniProtKB-ARBA"/>
</dbReference>
<feature type="compositionally biased region" description="Low complexity" evidence="8">
    <location>
        <begin position="112"/>
        <end position="121"/>
    </location>
</feature>
<dbReference type="SMART" id="SM00380">
    <property type="entry name" value="AP2"/>
    <property type="match status" value="1"/>
</dbReference>
<feature type="region of interest" description="Disordered" evidence="8">
    <location>
        <begin position="109"/>
        <end position="168"/>
    </location>
</feature>
<proteinExistence type="inferred from homology"/>
<evidence type="ECO:0000313" key="11">
    <source>
        <dbReference type="Proteomes" id="UP000825935"/>
    </source>
</evidence>
<dbReference type="OrthoDB" id="663856at2759"/>
<dbReference type="InterPro" id="IPR051758">
    <property type="entry name" value="ERF/AP2-like"/>
</dbReference>
<name>A0A8T2UJ59_CERRI</name>
<protein>
    <recommendedName>
        <fullName evidence="9">AP2/ERF domain-containing protein</fullName>
    </recommendedName>
</protein>
<evidence type="ECO:0000313" key="10">
    <source>
        <dbReference type="EMBL" id="KAH7434570.1"/>
    </source>
</evidence>
<feature type="domain" description="AP2/ERF" evidence="9">
    <location>
        <begin position="261"/>
        <end position="318"/>
    </location>
</feature>
<evidence type="ECO:0000256" key="1">
    <source>
        <dbReference type="ARBA" id="ARBA00004123"/>
    </source>
</evidence>
<dbReference type="InterPro" id="IPR036955">
    <property type="entry name" value="AP2/ERF_dom_sf"/>
</dbReference>
<feature type="region of interest" description="Disordered" evidence="8">
    <location>
        <begin position="369"/>
        <end position="396"/>
    </location>
</feature>
<dbReference type="AlphaFoldDB" id="A0A8T2UJ59"/>
<dbReference type="FunFam" id="3.30.730.10:FF:000001">
    <property type="entry name" value="Ethylene-responsive transcription factor 2"/>
    <property type="match status" value="1"/>
</dbReference>
<dbReference type="InterPro" id="IPR016177">
    <property type="entry name" value="DNA-bd_dom_sf"/>
</dbReference>
<evidence type="ECO:0000256" key="8">
    <source>
        <dbReference type="SAM" id="MobiDB-lite"/>
    </source>
</evidence>
<dbReference type="PRINTS" id="PR00367">
    <property type="entry name" value="ETHRSPELEMNT"/>
</dbReference>
<keyword evidence="11" id="KW-1185">Reference proteome</keyword>
<evidence type="ECO:0000256" key="7">
    <source>
        <dbReference type="ARBA" id="ARBA00024343"/>
    </source>
</evidence>
<dbReference type="EMBL" id="CM035411">
    <property type="protein sequence ID" value="KAH7434570.1"/>
    <property type="molecule type" value="Genomic_DNA"/>
</dbReference>
<dbReference type="Gene3D" id="3.30.730.10">
    <property type="entry name" value="AP2/ERF domain"/>
    <property type="match status" value="1"/>
</dbReference>
<dbReference type="Proteomes" id="UP000825935">
    <property type="component" value="Chromosome 6"/>
</dbReference>
<evidence type="ECO:0000256" key="3">
    <source>
        <dbReference type="ARBA" id="ARBA00023015"/>
    </source>
</evidence>
<keyword evidence="4" id="KW-0238">DNA-binding</keyword>
<dbReference type="GO" id="GO:0003700">
    <property type="term" value="F:DNA-binding transcription factor activity"/>
    <property type="evidence" value="ECO:0007669"/>
    <property type="project" value="InterPro"/>
</dbReference>
<gene>
    <name evidence="10" type="ORF">KP509_06G023400</name>
</gene>
<evidence type="ECO:0000256" key="2">
    <source>
        <dbReference type="ARBA" id="ARBA00022745"/>
    </source>
</evidence>
<dbReference type="PANTHER" id="PTHR31657">
    <property type="entry name" value="ETHYLENE-RESPONSIVE TRANSCRIPTION FACTOR ERF061"/>
    <property type="match status" value="1"/>
</dbReference>
<reference evidence="10" key="1">
    <citation type="submission" date="2021-08" db="EMBL/GenBank/DDBJ databases">
        <title>WGS assembly of Ceratopteris richardii.</title>
        <authorList>
            <person name="Marchant D.B."/>
            <person name="Chen G."/>
            <person name="Jenkins J."/>
            <person name="Shu S."/>
            <person name="Leebens-Mack J."/>
            <person name="Grimwood J."/>
            <person name="Schmutz J."/>
            <person name="Soltis P."/>
            <person name="Soltis D."/>
            <person name="Chen Z.-H."/>
        </authorList>
    </citation>
    <scope>NUCLEOTIDE SEQUENCE</scope>
    <source>
        <strain evidence="10">Whitten #5841</strain>
        <tissue evidence="10">Leaf</tissue>
    </source>
</reference>
<dbReference type="GO" id="GO:0009873">
    <property type="term" value="P:ethylene-activated signaling pathway"/>
    <property type="evidence" value="ECO:0007669"/>
    <property type="project" value="UniProtKB-KW"/>
</dbReference>
<evidence type="ECO:0000256" key="6">
    <source>
        <dbReference type="ARBA" id="ARBA00023242"/>
    </source>
</evidence>
<dbReference type="Pfam" id="PF00847">
    <property type="entry name" value="AP2"/>
    <property type="match status" value="1"/>
</dbReference>
<evidence type="ECO:0000256" key="4">
    <source>
        <dbReference type="ARBA" id="ARBA00023125"/>
    </source>
</evidence>
<dbReference type="PANTHER" id="PTHR31657:SF87">
    <property type="entry name" value="ETHYLENE-RESPONSIVE TRANSCRIPTION FACTOR RAP2-13"/>
    <property type="match status" value="1"/>
</dbReference>
<evidence type="ECO:0000259" key="9">
    <source>
        <dbReference type="PROSITE" id="PS51032"/>
    </source>
</evidence>
<keyword evidence="3" id="KW-0805">Transcription regulation</keyword>
<keyword evidence="2" id="KW-0936">Ethylene signaling pathway</keyword>
<comment type="similarity">
    <text evidence="7">Belongs to the AP2/ERF transcription factor family. ERF subfamily.</text>
</comment>
<sequence>MEQCTPADLASPSSCSRLCSTESTASSGPFGCARSETAADASPIDLSLPLDAAAHQSSPPVFPFAQTSTSRILPAAGIFIPKRDQYPHQIPALPPIVFSPASHHLMQVRQDSLTSSSQLSSMGYRGSEVMQSPQTSMQSLVRYVRPRGGQSGGGSFSNRNGRTNLDDTQVGDSYGGLIFSQLQASSKSVHPYERNPSEQALARYQTPAQSVRHCEWTASLPNPYRFHLTSGSIRMNEVQGSSFWSFGPSDSSVKQVTPMKLFRGVRQRHWGKWVAEIRLPRNRTRLWLGTFDTAEEAALAYDRAAYKLRGDRARLNFPLPSIAKTSSMASSKDLPHHMSVLCESVLHESVISSLDAKLEAVLAEQYSSNAPSPRQRLGSGEAPSSSVDNPGDAFVDDEDIDVSDVQEDSLIAQSFVQADSLTEKPSFLSPSEDYNYVQTPIMEGDALSSIESLPEMNWVSQPLRTDTQTSSLRWITRAALLGEGGGSNAEVRLLSAYQTSSGPPIVDIDSIWKTSREGEPDDRKKIQGC</sequence>
<dbReference type="GO" id="GO:0005634">
    <property type="term" value="C:nucleus"/>
    <property type="evidence" value="ECO:0007669"/>
    <property type="project" value="UniProtKB-SubCell"/>
</dbReference>
<comment type="subcellular location">
    <subcellularLocation>
        <location evidence="1">Nucleus</location>
    </subcellularLocation>
</comment>
<evidence type="ECO:0000256" key="5">
    <source>
        <dbReference type="ARBA" id="ARBA00023163"/>
    </source>
</evidence>
<dbReference type="InterPro" id="IPR001471">
    <property type="entry name" value="AP2/ERF_dom"/>
</dbReference>
<feature type="compositionally biased region" description="Polar residues" evidence="8">
    <location>
        <begin position="129"/>
        <end position="139"/>
    </location>
</feature>
<keyword evidence="6" id="KW-0539">Nucleus</keyword>
<organism evidence="10 11">
    <name type="scientific">Ceratopteris richardii</name>
    <name type="common">Triangle waterfern</name>
    <dbReference type="NCBI Taxonomy" id="49495"/>
    <lineage>
        <taxon>Eukaryota</taxon>
        <taxon>Viridiplantae</taxon>
        <taxon>Streptophyta</taxon>
        <taxon>Embryophyta</taxon>
        <taxon>Tracheophyta</taxon>
        <taxon>Polypodiopsida</taxon>
        <taxon>Polypodiidae</taxon>
        <taxon>Polypodiales</taxon>
        <taxon>Pteridineae</taxon>
        <taxon>Pteridaceae</taxon>
        <taxon>Parkerioideae</taxon>
        <taxon>Ceratopteris</taxon>
    </lineage>
</organism>
<dbReference type="PROSITE" id="PS51032">
    <property type="entry name" value="AP2_ERF"/>
    <property type="match status" value="1"/>
</dbReference>
<keyword evidence="5" id="KW-0804">Transcription</keyword>
<dbReference type="SUPFAM" id="SSF54171">
    <property type="entry name" value="DNA-binding domain"/>
    <property type="match status" value="1"/>
</dbReference>
<accession>A0A8T2UJ59</accession>
<comment type="caution">
    <text evidence="10">The sequence shown here is derived from an EMBL/GenBank/DDBJ whole genome shotgun (WGS) entry which is preliminary data.</text>
</comment>
<dbReference type="CDD" id="cd00018">
    <property type="entry name" value="AP2"/>
    <property type="match status" value="1"/>
</dbReference>